<protein>
    <submittedName>
        <fullName evidence="3">Bifunctional alpha,alpha-trehalose-phosphate synthase (UDP-forming)/trehalose-phosphatase</fullName>
    </submittedName>
</protein>
<dbReference type="NCBIfam" id="TIGR01484">
    <property type="entry name" value="HAD-SF-IIB"/>
    <property type="match status" value="1"/>
</dbReference>
<dbReference type="Pfam" id="PF00982">
    <property type="entry name" value="Glyco_transf_20"/>
    <property type="match status" value="1"/>
</dbReference>
<comment type="similarity">
    <text evidence="1">In the C-terminal section; belongs to the trehalose phosphatase family.</text>
</comment>
<dbReference type="Gene3D" id="3.30.70.1020">
    <property type="entry name" value="Trehalose-6-phosphate phosphatase related protein, domain 2"/>
    <property type="match status" value="1"/>
</dbReference>
<dbReference type="Gene3D" id="3.40.50.2000">
    <property type="entry name" value="Glycogen Phosphorylase B"/>
    <property type="match status" value="2"/>
</dbReference>
<comment type="similarity">
    <text evidence="2">Belongs to the glycosyltransferase 20 family.</text>
</comment>
<dbReference type="Pfam" id="PF02358">
    <property type="entry name" value="Trehalose_PPase"/>
    <property type="match status" value="1"/>
</dbReference>
<dbReference type="InterPro" id="IPR001830">
    <property type="entry name" value="Glyco_trans_20"/>
</dbReference>
<evidence type="ECO:0000256" key="1">
    <source>
        <dbReference type="ARBA" id="ARBA00006330"/>
    </source>
</evidence>
<dbReference type="Proteomes" id="UP001597118">
    <property type="component" value="Unassembled WGS sequence"/>
</dbReference>
<organism evidence="3 4">
    <name type="scientific">Pseudopedobacter beijingensis</name>
    <dbReference type="NCBI Taxonomy" id="1207056"/>
    <lineage>
        <taxon>Bacteria</taxon>
        <taxon>Pseudomonadati</taxon>
        <taxon>Bacteroidota</taxon>
        <taxon>Sphingobacteriia</taxon>
        <taxon>Sphingobacteriales</taxon>
        <taxon>Sphingobacteriaceae</taxon>
        <taxon>Pseudopedobacter</taxon>
    </lineage>
</organism>
<proteinExistence type="inferred from homology"/>
<reference evidence="4" key="1">
    <citation type="journal article" date="2019" name="Int. J. Syst. Evol. Microbiol.">
        <title>The Global Catalogue of Microorganisms (GCM) 10K type strain sequencing project: providing services to taxonomists for standard genome sequencing and annotation.</title>
        <authorList>
            <consortium name="The Broad Institute Genomics Platform"/>
            <consortium name="The Broad Institute Genome Sequencing Center for Infectious Disease"/>
            <person name="Wu L."/>
            <person name="Ma J."/>
        </authorList>
    </citation>
    <scope>NUCLEOTIDE SEQUENCE [LARGE SCALE GENOMIC DNA]</scope>
    <source>
        <strain evidence="4">CCUG 53762</strain>
    </source>
</reference>
<accession>A0ABW4IDQ9</accession>
<evidence type="ECO:0000256" key="2">
    <source>
        <dbReference type="ARBA" id="ARBA00008799"/>
    </source>
</evidence>
<dbReference type="PANTHER" id="PTHR10788">
    <property type="entry name" value="TREHALOSE-6-PHOSPHATE SYNTHASE"/>
    <property type="match status" value="1"/>
</dbReference>
<evidence type="ECO:0000313" key="3">
    <source>
        <dbReference type="EMBL" id="MFD1630393.1"/>
    </source>
</evidence>
<name>A0ABW4IDQ9_9SPHI</name>
<dbReference type="SUPFAM" id="SSF56784">
    <property type="entry name" value="HAD-like"/>
    <property type="match status" value="1"/>
</dbReference>
<dbReference type="CDD" id="cd01627">
    <property type="entry name" value="HAD_TPP"/>
    <property type="match status" value="1"/>
</dbReference>
<dbReference type="SUPFAM" id="SSF53756">
    <property type="entry name" value="UDP-Glycosyltransferase/glycogen phosphorylase"/>
    <property type="match status" value="1"/>
</dbReference>
<dbReference type="InterPro" id="IPR003337">
    <property type="entry name" value="Trehalose_PPase"/>
</dbReference>
<sequence>MSKTIIVSNRLPIKIIEDDGKIHLKQSEGGLATGLSSIYKHGDNIWIGWPGETICDQNRQQDVVNLLDKENLYPVFLSEDEIENYYEGFSNEVLWPVFHYMTTYAQFENRYWKYYQEVNEKFKQAILEKIEPGDTLWIHDYQLLLLPKMIRDEIPDVSIGFFQHIPFPSYEIFRLIPWREELLCGMLGADLVGFHTYDDVRHFISASARLLHLAASSNRLQKGGREISVDAFPMGIDAQKFESMKKGRATKGFYKELIKNYKGQKVILSIDRLDYSKGILQRLHAFERILENHPEYIEKIVLYMVVVPSRDTIAQYKELKDEVDKLSGNINARFRTESWHPVQYFYRSFPMEHVVAVYSRADICVVTPMRDGMNLVSKEYIASRRKPDGLLILSEMAGASKELSEAIIVNPNNQDEIYGAILQALETSLSEQRERMNALIKTVEKFDVYHWVKIFMTQLKQIKQAQKENETRKINNYIKASIIEKKDKATKRVFFLDYDGTLVGFKPDINQASPDKELYKLLQQLNADERNLIVIISGRQQQTLENWFGHLPIDLIAEHGAWIKTQSDGWQQTITTLANSWKEDVRPMLEAYSDRTPGAFVEEKNFSLAWHYRKADADLGALRATELGNNLSYLTRDKGLQILSGNKVLEIRSSDVNKGKAALAYLLQNPADFIFTIGDDTTDEDTFHALTTHATTVKVGSGITAAHYYVKDVTDARSLLQDLA</sequence>
<comment type="caution">
    <text evidence="3">The sequence shown here is derived from an EMBL/GenBank/DDBJ whole genome shotgun (WGS) entry which is preliminary data.</text>
</comment>
<gene>
    <name evidence="3" type="ORF">ACFSAH_10925</name>
</gene>
<dbReference type="Gene3D" id="3.40.50.1000">
    <property type="entry name" value="HAD superfamily/HAD-like"/>
    <property type="match status" value="1"/>
</dbReference>
<dbReference type="PANTHER" id="PTHR10788:SF106">
    <property type="entry name" value="BCDNA.GH08860"/>
    <property type="match status" value="1"/>
</dbReference>
<dbReference type="RefSeq" id="WP_379662770.1">
    <property type="nucleotide sequence ID" value="NZ_JBHUDG010000016.1"/>
</dbReference>
<dbReference type="InterPro" id="IPR036412">
    <property type="entry name" value="HAD-like_sf"/>
</dbReference>
<dbReference type="EMBL" id="JBHUDG010000016">
    <property type="protein sequence ID" value="MFD1630393.1"/>
    <property type="molecule type" value="Genomic_DNA"/>
</dbReference>
<dbReference type="CDD" id="cd03788">
    <property type="entry name" value="GT20_TPS"/>
    <property type="match status" value="1"/>
</dbReference>
<dbReference type="NCBIfam" id="TIGR00685">
    <property type="entry name" value="T6PP"/>
    <property type="match status" value="1"/>
</dbReference>
<evidence type="ECO:0000313" key="4">
    <source>
        <dbReference type="Proteomes" id="UP001597118"/>
    </source>
</evidence>
<dbReference type="InterPro" id="IPR023214">
    <property type="entry name" value="HAD_sf"/>
</dbReference>
<keyword evidence="4" id="KW-1185">Reference proteome</keyword>
<dbReference type="InterPro" id="IPR006379">
    <property type="entry name" value="HAD-SF_hydro_IIB"/>
</dbReference>
<dbReference type="NCBIfam" id="NF011071">
    <property type="entry name" value="PRK14501.1"/>
    <property type="match status" value="1"/>
</dbReference>